<evidence type="ECO:0000313" key="3">
    <source>
        <dbReference type="Proteomes" id="UP000054995"/>
    </source>
</evidence>
<keyword evidence="3" id="KW-1185">Reference proteome</keyword>
<comment type="caution">
    <text evidence="2">The sequence shown here is derived from an EMBL/GenBank/DDBJ whole genome shotgun (WGS) entry which is preliminary data.</text>
</comment>
<accession>A0A0V1FPV0</accession>
<dbReference type="InterPro" id="IPR043502">
    <property type="entry name" value="DNA/RNA_pol_sf"/>
</dbReference>
<gene>
    <name evidence="2" type="ORF">T4D_14599</name>
</gene>
<dbReference type="SUPFAM" id="SSF56672">
    <property type="entry name" value="DNA/RNA polymerases"/>
    <property type="match status" value="1"/>
</dbReference>
<organism evidence="2 3">
    <name type="scientific">Trichinella pseudospiralis</name>
    <name type="common">Parasitic roundworm</name>
    <dbReference type="NCBI Taxonomy" id="6337"/>
    <lineage>
        <taxon>Eukaryota</taxon>
        <taxon>Metazoa</taxon>
        <taxon>Ecdysozoa</taxon>
        <taxon>Nematoda</taxon>
        <taxon>Enoplea</taxon>
        <taxon>Dorylaimia</taxon>
        <taxon>Trichinellida</taxon>
        <taxon>Trichinellidae</taxon>
        <taxon>Trichinella</taxon>
    </lineage>
</organism>
<dbReference type="AlphaFoldDB" id="A0A0V1FPV0"/>
<dbReference type="Gene3D" id="3.10.20.370">
    <property type="match status" value="1"/>
</dbReference>
<feature type="domain" description="Reverse transcriptase/retrotransposon-derived protein RNase H-like" evidence="1">
    <location>
        <begin position="2"/>
        <end position="59"/>
    </location>
</feature>
<dbReference type="EMBL" id="JYDT01000046">
    <property type="protein sequence ID" value="KRY88105.1"/>
    <property type="molecule type" value="Genomic_DNA"/>
</dbReference>
<reference evidence="2 3" key="1">
    <citation type="submission" date="2015-01" db="EMBL/GenBank/DDBJ databases">
        <title>Evolution of Trichinella species and genotypes.</title>
        <authorList>
            <person name="Korhonen P.K."/>
            <person name="Edoardo P."/>
            <person name="Giuseppe L.R."/>
            <person name="Gasser R.B."/>
        </authorList>
    </citation>
    <scope>NUCLEOTIDE SEQUENCE [LARGE SCALE GENOMIC DNA]</scope>
    <source>
        <strain evidence="2">ISS470</strain>
    </source>
</reference>
<dbReference type="Proteomes" id="UP000054995">
    <property type="component" value="Unassembled WGS sequence"/>
</dbReference>
<evidence type="ECO:0000259" key="1">
    <source>
        <dbReference type="Pfam" id="PF17919"/>
    </source>
</evidence>
<sequence length="78" mass="8762">MVNVDASEHVIRAVLSQPSEQSLPVIYASRSLSRPERSCSDKRREMQALVWVTRHFRRVWIQATPSDSGMMQSSGSGS</sequence>
<proteinExistence type="predicted"/>
<protein>
    <recommendedName>
        <fullName evidence="1">Reverse transcriptase/retrotransposon-derived protein RNase H-like domain-containing protein</fullName>
    </recommendedName>
</protein>
<name>A0A0V1FPV0_TRIPS</name>
<dbReference type="Pfam" id="PF17919">
    <property type="entry name" value="RT_RNaseH_2"/>
    <property type="match status" value="1"/>
</dbReference>
<dbReference type="InterPro" id="IPR041577">
    <property type="entry name" value="RT_RNaseH_2"/>
</dbReference>
<evidence type="ECO:0000313" key="2">
    <source>
        <dbReference type="EMBL" id="KRY88105.1"/>
    </source>
</evidence>